<protein>
    <submittedName>
        <fullName evidence="1">Uncharacterized protein</fullName>
    </submittedName>
</protein>
<comment type="caution">
    <text evidence="1">The sequence shown here is derived from an EMBL/GenBank/DDBJ whole genome shotgun (WGS) entry which is preliminary data.</text>
</comment>
<dbReference type="Proteomes" id="UP001066276">
    <property type="component" value="Chromosome 9"/>
</dbReference>
<keyword evidence="2" id="KW-1185">Reference proteome</keyword>
<evidence type="ECO:0000313" key="2">
    <source>
        <dbReference type="Proteomes" id="UP001066276"/>
    </source>
</evidence>
<name>A0AAV7MJY9_PLEWA</name>
<accession>A0AAV7MJY9</accession>
<gene>
    <name evidence="1" type="ORF">NDU88_000813</name>
</gene>
<proteinExistence type="predicted"/>
<sequence>MEWAGAEVAHMRMVHRDNKVIDDILAWETMVQDLADCASPDDEGTRDRMGIRCYMRGVPSCRPQIPMESPDDDGREILID</sequence>
<evidence type="ECO:0000313" key="1">
    <source>
        <dbReference type="EMBL" id="KAJ1103389.1"/>
    </source>
</evidence>
<dbReference type="EMBL" id="JANPWB010000013">
    <property type="protein sequence ID" value="KAJ1103389.1"/>
    <property type="molecule type" value="Genomic_DNA"/>
</dbReference>
<reference evidence="1" key="1">
    <citation type="journal article" date="2022" name="bioRxiv">
        <title>Sequencing and chromosome-scale assembly of the giantPleurodeles waltlgenome.</title>
        <authorList>
            <person name="Brown T."/>
            <person name="Elewa A."/>
            <person name="Iarovenko S."/>
            <person name="Subramanian E."/>
            <person name="Araus A.J."/>
            <person name="Petzold A."/>
            <person name="Susuki M."/>
            <person name="Suzuki K.-i.T."/>
            <person name="Hayashi T."/>
            <person name="Toyoda A."/>
            <person name="Oliveira C."/>
            <person name="Osipova E."/>
            <person name="Leigh N.D."/>
            <person name="Simon A."/>
            <person name="Yun M.H."/>
        </authorList>
    </citation>
    <scope>NUCLEOTIDE SEQUENCE</scope>
    <source>
        <strain evidence="1">20211129_DDA</strain>
        <tissue evidence="1">Liver</tissue>
    </source>
</reference>
<organism evidence="1 2">
    <name type="scientific">Pleurodeles waltl</name>
    <name type="common">Iberian ribbed newt</name>
    <dbReference type="NCBI Taxonomy" id="8319"/>
    <lineage>
        <taxon>Eukaryota</taxon>
        <taxon>Metazoa</taxon>
        <taxon>Chordata</taxon>
        <taxon>Craniata</taxon>
        <taxon>Vertebrata</taxon>
        <taxon>Euteleostomi</taxon>
        <taxon>Amphibia</taxon>
        <taxon>Batrachia</taxon>
        <taxon>Caudata</taxon>
        <taxon>Salamandroidea</taxon>
        <taxon>Salamandridae</taxon>
        <taxon>Pleurodelinae</taxon>
        <taxon>Pleurodeles</taxon>
    </lineage>
</organism>
<dbReference type="AlphaFoldDB" id="A0AAV7MJY9"/>